<dbReference type="EMBL" id="JARK01001384">
    <property type="protein sequence ID" value="EYC11987.1"/>
    <property type="molecule type" value="Genomic_DNA"/>
</dbReference>
<reference evidence="2" key="1">
    <citation type="journal article" date="2015" name="Nat. Genet.">
        <title>The genome and transcriptome of the zoonotic hookworm Ancylostoma ceylanicum identify infection-specific gene families.</title>
        <authorList>
            <person name="Schwarz E.M."/>
            <person name="Hu Y."/>
            <person name="Antoshechkin I."/>
            <person name="Miller M.M."/>
            <person name="Sternberg P.W."/>
            <person name="Aroian R.V."/>
        </authorList>
    </citation>
    <scope>NUCLEOTIDE SEQUENCE</scope>
    <source>
        <strain evidence="2">HY135</strain>
    </source>
</reference>
<protein>
    <submittedName>
        <fullName evidence="1">Uncharacterized protein</fullName>
    </submittedName>
</protein>
<accession>A0A016UAY4</accession>
<proteinExistence type="predicted"/>
<sequence>MCVCVCVCLCMRTNHYRQKQSAPSVSYGCFGPPFVALKINNCLHHNENERVLVFIALCLSGHIQNKMWADMFQRQSEETEGRKDESSVAMRAKKWYWKCYDKGAPASKSEETSGICSSSVIRVRQRLRMRKRLEFGPTMW</sequence>
<organism evidence="1 2">
    <name type="scientific">Ancylostoma ceylanicum</name>
    <dbReference type="NCBI Taxonomy" id="53326"/>
    <lineage>
        <taxon>Eukaryota</taxon>
        <taxon>Metazoa</taxon>
        <taxon>Ecdysozoa</taxon>
        <taxon>Nematoda</taxon>
        <taxon>Chromadorea</taxon>
        <taxon>Rhabditida</taxon>
        <taxon>Rhabditina</taxon>
        <taxon>Rhabditomorpha</taxon>
        <taxon>Strongyloidea</taxon>
        <taxon>Ancylostomatidae</taxon>
        <taxon>Ancylostomatinae</taxon>
        <taxon>Ancylostoma</taxon>
    </lineage>
</organism>
<dbReference type="Proteomes" id="UP000024635">
    <property type="component" value="Unassembled WGS sequence"/>
</dbReference>
<dbReference type="OrthoDB" id="5842864at2759"/>
<dbReference type="AlphaFoldDB" id="A0A016UAY4"/>
<comment type="caution">
    <text evidence="1">The sequence shown here is derived from an EMBL/GenBank/DDBJ whole genome shotgun (WGS) entry which is preliminary data.</text>
</comment>
<evidence type="ECO:0000313" key="1">
    <source>
        <dbReference type="EMBL" id="EYC11987.1"/>
    </source>
</evidence>
<evidence type="ECO:0000313" key="2">
    <source>
        <dbReference type="Proteomes" id="UP000024635"/>
    </source>
</evidence>
<gene>
    <name evidence="1" type="primary">Acey_s0048.g1548</name>
    <name evidence="1" type="ORF">Y032_0048g1548</name>
</gene>
<name>A0A016UAY4_9BILA</name>
<keyword evidence="2" id="KW-1185">Reference proteome</keyword>